<accession>A0ABR2LDU1</accession>
<dbReference type="PANTHER" id="PTHR31928">
    <property type="entry name" value="EXPRESSED PROTEIN"/>
    <property type="match status" value="1"/>
</dbReference>
<evidence type="ECO:0000313" key="4">
    <source>
        <dbReference type="Proteomes" id="UP001412067"/>
    </source>
</evidence>
<feature type="compositionally biased region" description="Low complexity" evidence="1">
    <location>
        <begin position="219"/>
        <end position="235"/>
    </location>
</feature>
<feature type="compositionally biased region" description="Polar residues" evidence="1">
    <location>
        <begin position="192"/>
        <end position="207"/>
    </location>
</feature>
<dbReference type="EMBL" id="JBBWWR010000021">
    <property type="protein sequence ID" value="KAK8937682.1"/>
    <property type="molecule type" value="Genomic_DNA"/>
</dbReference>
<feature type="compositionally biased region" description="Polar residues" evidence="1">
    <location>
        <begin position="1"/>
        <end position="13"/>
    </location>
</feature>
<keyword evidence="4" id="KW-1185">Reference proteome</keyword>
<sequence length="623" mass="69383">MTSSCSTKCQLMDSSPIERKKRQPRSGNMSRVDVWKSGSASPAAKRKESGRASPALSQLSKASSIDKQNREWDVSSVISRTPVMDPSSTERKKMQPPTGNMLRVEAWRNGSASLARRPENRRGSATVSQLSKTTRIDEESGEWNASSVITRTPDMDFLSTERRKRRPPAGNLLRVEGQKSGSASPARRLGNRRTSPARSQLSKISANRTDEENSEWDASSVITSTPSSSFDSFSPMVSRTKAMRKIWESSDRSKGGKQETKPINRTRSATFSQGDFTRSFEDKAEILENLWTGKREGDAGLTELLNDTTKRKLTTQSKASTKKYFAASPFSIYDDMKWPESNVLWGSLSLNFVKYGKEILSQRDAALYTALDALQEACALERLIRCLSAYSELQASKKHDPQLVVDKFLNFHQDLSSAASAAQSLARPNLTVPASTMEAAKEASKRRTFAASWIKAALESELSRAPLKATAMVDHLDASRKLQSSLYRQRKCAADTVLSRGSCSLTVADRAKALQSECNRWFLRYVERFLDLVHDDGSYTSNESRIATLLYQLKRVNDWLVTVPGNDHRSREGIAMEDDEAEACGRVRRKIYDIFLRHVESAAMALDSVIAADNIRPQSPANT</sequence>
<evidence type="ECO:0000256" key="1">
    <source>
        <dbReference type="SAM" id="MobiDB-lite"/>
    </source>
</evidence>
<evidence type="ECO:0000313" key="3">
    <source>
        <dbReference type="EMBL" id="KAK8937682.1"/>
    </source>
</evidence>
<dbReference type="PANTHER" id="PTHR31928:SF13">
    <property type="entry name" value="OS07G0588300 PROTEIN"/>
    <property type="match status" value="1"/>
</dbReference>
<feature type="domain" description="DUF6857" evidence="2">
    <location>
        <begin position="333"/>
        <end position="606"/>
    </location>
</feature>
<reference evidence="3 4" key="1">
    <citation type="journal article" date="2022" name="Nat. Plants">
        <title>Genomes of leafy and leafless Platanthera orchids illuminate the evolution of mycoheterotrophy.</title>
        <authorList>
            <person name="Li M.H."/>
            <person name="Liu K.W."/>
            <person name="Li Z."/>
            <person name="Lu H.C."/>
            <person name="Ye Q.L."/>
            <person name="Zhang D."/>
            <person name="Wang J.Y."/>
            <person name="Li Y.F."/>
            <person name="Zhong Z.M."/>
            <person name="Liu X."/>
            <person name="Yu X."/>
            <person name="Liu D.K."/>
            <person name="Tu X.D."/>
            <person name="Liu B."/>
            <person name="Hao Y."/>
            <person name="Liao X.Y."/>
            <person name="Jiang Y.T."/>
            <person name="Sun W.H."/>
            <person name="Chen J."/>
            <person name="Chen Y.Q."/>
            <person name="Ai Y."/>
            <person name="Zhai J.W."/>
            <person name="Wu S.S."/>
            <person name="Zhou Z."/>
            <person name="Hsiao Y.Y."/>
            <person name="Wu W.L."/>
            <person name="Chen Y.Y."/>
            <person name="Lin Y.F."/>
            <person name="Hsu J.L."/>
            <person name="Li C.Y."/>
            <person name="Wang Z.W."/>
            <person name="Zhao X."/>
            <person name="Zhong W.Y."/>
            <person name="Ma X.K."/>
            <person name="Ma L."/>
            <person name="Huang J."/>
            <person name="Chen G.Z."/>
            <person name="Huang M.Z."/>
            <person name="Huang L."/>
            <person name="Peng D.H."/>
            <person name="Luo Y.B."/>
            <person name="Zou S.Q."/>
            <person name="Chen S.P."/>
            <person name="Lan S."/>
            <person name="Tsai W.C."/>
            <person name="Van de Peer Y."/>
            <person name="Liu Z.J."/>
        </authorList>
    </citation>
    <scope>NUCLEOTIDE SEQUENCE [LARGE SCALE GENOMIC DNA]</scope>
    <source>
        <strain evidence="3">Lor288</strain>
    </source>
</reference>
<dbReference type="InterPro" id="IPR049172">
    <property type="entry name" value="DUF6857_pln"/>
</dbReference>
<feature type="compositionally biased region" description="Polar residues" evidence="1">
    <location>
        <begin position="123"/>
        <end position="133"/>
    </location>
</feature>
<dbReference type="InterPro" id="IPR010341">
    <property type="entry name" value="DUF936_pln"/>
</dbReference>
<feature type="compositionally biased region" description="Polar residues" evidence="1">
    <location>
        <begin position="55"/>
        <end position="66"/>
    </location>
</feature>
<gene>
    <name evidence="3" type="ORF">KSP40_PGU009988</name>
</gene>
<evidence type="ECO:0000259" key="2">
    <source>
        <dbReference type="Pfam" id="PF21647"/>
    </source>
</evidence>
<feature type="region of interest" description="Disordered" evidence="1">
    <location>
        <begin position="1"/>
        <end position="235"/>
    </location>
</feature>
<comment type="caution">
    <text evidence="3">The sequence shown here is derived from an EMBL/GenBank/DDBJ whole genome shotgun (WGS) entry which is preliminary data.</text>
</comment>
<organism evidence="3 4">
    <name type="scientific">Platanthera guangdongensis</name>
    <dbReference type="NCBI Taxonomy" id="2320717"/>
    <lineage>
        <taxon>Eukaryota</taxon>
        <taxon>Viridiplantae</taxon>
        <taxon>Streptophyta</taxon>
        <taxon>Embryophyta</taxon>
        <taxon>Tracheophyta</taxon>
        <taxon>Spermatophyta</taxon>
        <taxon>Magnoliopsida</taxon>
        <taxon>Liliopsida</taxon>
        <taxon>Asparagales</taxon>
        <taxon>Orchidaceae</taxon>
        <taxon>Orchidoideae</taxon>
        <taxon>Orchideae</taxon>
        <taxon>Orchidinae</taxon>
        <taxon>Platanthera</taxon>
    </lineage>
</organism>
<name>A0ABR2LDU1_9ASPA</name>
<dbReference type="Pfam" id="PF21647">
    <property type="entry name" value="DUF6857"/>
    <property type="match status" value="1"/>
</dbReference>
<dbReference type="Proteomes" id="UP001412067">
    <property type="component" value="Unassembled WGS sequence"/>
</dbReference>
<proteinExistence type="predicted"/>
<protein>
    <recommendedName>
        <fullName evidence="2">DUF6857 domain-containing protein</fullName>
    </recommendedName>
</protein>